<feature type="domain" description="Immunoglobulin" evidence="7">
    <location>
        <begin position="353"/>
        <end position="440"/>
    </location>
</feature>
<sequence>MSALERSGKQKNIYDISFDGPANINEGETFHLNGKVKFHPSIQLVKWQKYHNNEYIDINIHKPKYRGSTNDIANPVLEIHDFDTEDKVAYRLEVVTRGFKFPSYVHRITMLRNSEKTSITIPFIRMKETYYVGENITIKVDINNPSNVLCAMWQRVTTDGTEFEAININLPKYNGTKNTPEEHVLCINDCEESDMDLGPYFLLAMCKDNKQIKSEHIHLNIAKEHLIASCSSNPKARRIDQNSPENDNDGSFYELKIEYHGCVEIKAVIRSNPKDLPIVWTKGSEKIDLENPKYRGSSSNCDHSVLRINRVTKEEEGLYRIEARNEFKGKQLCDKFNLIVIGDIPKVRLEISAQSQPVTVDHALQLIAVIESIPVWTNVRWNKNEKNIQPDGQRIFQDSTNKNIIKLEIKQLHFEDNGDYCITVTNALGSATDKVHIKVGVNKLFISGPVVVSPEGCILFKTVYPKDFKVLEAKWLKTMDNESTEIDFGEDGYSMRNRGGNPQTQSVEIPSSKDNVVSFQLCYNNMKSNIIIVFPYDPEKYSTENEQNCLRFFALQGVSREAMKMTIDTLFQNFNTMWTSFQTYCKKEKKTGILPSKTPTSSDDLDVSVMCALFQYFNKQIPTKGWDKDPGMSDIEIADDVKRIRMHRNKISHGTSTEMTTEDFNDSVIDLKGAIQRLTGDDEKLISQICAELSKIVCKGEDLDKMLKDLKEFRSTAQASERSLVEFEGNIPNKTIPHIVQNHDDISFHHWYPSSVVMFEKNTVAFRRWEGKNGVCFMNRPLQRGEEIFVHRANLASKILKFGLTNRDPETLNWSDDFADLSNVQYNEKTWPPMEKCYVRFSLSGNTSLTVSLDDSQQDQQVFSFENVSANDPLWLLIDLIEIGDVYQISKKKTSTFQNLSQTYLTFWPWPF</sequence>
<comment type="subcellular location">
    <subcellularLocation>
        <location evidence="1">Membrane</location>
        <topology evidence="1">Single-pass type I membrane protein</topology>
    </subcellularLocation>
</comment>
<dbReference type="SUPFAM" id="SSF48726">
    <property type="entry name" value="Immunoglobulin"/>
    <property type="match status" value="2"/>
</dbReference>
<dbReference type="PANTHER" id="PTHR11640">
    <property type="entry name" value="NEPHRIN"/>
    <property type="match status" value="1"/>
</dbReference>
<dbReference type="InterPro" id="IPR041249">
    <property type="entry name" value="HEPN_DZIP3"/>
</dbReference>
<dbReference type="CDD" id="cd00096">
    <property type="entry name" value="Ig"/>
    <property type="match status" value="1"/>
</dbReference>
<dbReference type="Proteomes" id="UP000694844">
    <property type="component" value="Chromosome 8"/>
</dbReference>
<dbReference type="GO" id="GO:0050839">
    <property type="term" value="F:cell adhesion molecule binding"/>
    <property type="evidence" value="ECO:0007669"/>
    <property type="project" value="TreeGrafter"/>
</dbReference>
<dbReference type="Pfam" id="PF18738">
    <property type="entry name" value="HEPN_DZIP3"/>
    <property type="match status" value="1"/>
</dbReference>
<dbReference type="InterPro" id="IPR013098">
    <property type="entry name" value="Ig_I-set"/>
</dbReference>
<evidence type="ECO:0000256" key="3">
    <source>
        <dbReference type="ARBA" id="ARBA00023157"/>
    </source>
</evidence>
<dbReference type="PANTHER" id="PTHR11640:SF164">
    <property type="entry name" value="MAM DOMAIN-CONTAINING GLYCOSYLPHOSPHATIDYLINOSITOL ANCHOR PROTEIN 1"/>
    <property type="match status" value="1"/>
</dbReference>
<evidence type="ECO:0000256" key="2">
    <source>
        <dbReference type="ARBA" id="ARBA00023136"/>
    </source>
</evidence>
<evidence type="ECO:0000256" key="5">
    <source>
        <dbReference type="ARBA" id="ARBA00023319"/>
    </source>
</evidence>
<dbReference type="InterPro" id="IPR051275">
    <property type="entry name" value="Cell_adhesion_signaling"/>
</dbReference>
<gene>
    <name evidence="9" type="primary">LOC111110323</name>
</gene>
<feature type="region of interest" description="Disordered" evidence="6">
    <location>
        <begin position="488"/>
        <end position="507"/>
    </location>
</feature>
<evidence type="ECO:0000256" key="6">
    <source>
        <dbReference type="SAM" id="MobiDB-lite"/>
    </source>
</evidence>
<dbReference type="AlphaFoldDB" id="A0A8B8BI33"/>
<proteinExistence type="predicted"/>
<dbReference type="OrthoDB" id="2431000at2759"/>
<evidence type="ECO:0000256" key="1">
    <source>
        <dbReference type="ARBA" id="ARBA00004479"/>
    </source>
</evidence>
<dbReference type="InterPro" id="IPR003599">
    <property type="entry name" value="Ig_sub"/>
</dbReference>
<dbReference type="GO" id="GO:0098609">
    <property type="term" value="P:cell-cell adhesion"/>
    <property type="evidence" value="ECO:0007669"/>
    <property type="project" value="TreeGrafter"/>
</dbReference>
<evidence type="ECO:0000256" key="4">
    <source>
        <dbReference type="ARBA" id="ARBA00023180"/>
    </source>
</evidence>
<keyword evidence="5" id="KW-0393">Immunoglobulin domain</keyword>
<dbReference type="KEGG" id="cvn:111110323"/>
<dbReference type="GO" id="GO:0005911">
    <property type="term" value="C:cell-cell junction"/>
    <property type="evidence" value="ECO:0007669"/>
    <property type="project" value="TreeGrafter"/>
</dbReference>
<dbReference type="RefSeq" id="XP_022302479.1">
    <property type="nucleotide sequence ID" value="XM_022446771.1"/>
</dbReference>
<dbReference type="InterPro" id="IPR036179">
    <property type="entry name" value="Ig-like_dom_sf"/>
</dbReference>
<organism evidence="8 9">
    <name type="scientific">Crassostrea virginica</name>
    <name type="common">Eastern oyster</name>
    <dbReference type="NCBI Taxonomy" id="6565"/>
    <lineage>
        <taxon>Eukaryota</taxon>
        <taxon>Metazoa</taxon>
        <taxon>Spiralia</taxon>
        <taxon>Lophotrochozoa</taxon>
        <taxon>Mollusca</taxon>
        <taxon>Bivalvia</taxon>
        <taxon>Autobranchia</taxon>
        <taxon>Pteriomorphia</taxon>
        <taxon>Ostreida</taxon>
        <taxon>Ostreoidea</taxon>
        <taxon>Ostreidae</taxon>
        <taxon>Crassostrea</taxon>
    </lineage>
</organism>
<protein>
    <submittedName>
        <fullName evidence="9">Uncharacterized protein LOC111110323</fullName>
    </submittedName>
</protein>
<dbReference type="SMART" id="SM00409">
    <property type="entry name" value="IG"/>
    <property type="match status" value="2"/>
</dbReference>
<accession>A0A8B8BI33</accession>
<keyword evidence="2" id="KW-0472">Membrane</keyword>
<dbReference type="InterPro" id="IPR006573">
    <property type="entry name" value="NHR_dom"/>
</dbReference>
<evidence type="ECO:0000259" key="7">
    <source>
        <dbReference type="SMART" id="SM00409"/>
    </source>
</evidence>
<keyword evidence="4" id="KW-0325">Glycoprotein</keyword>
<dbReference type="Gene3D" id="2.60.40.10">
    <property type="entry name" value="Immunoglobulins"/>
    <property type="match status" value="2"/>
</dbReference>
<dbReference type="GO" id="GO:0005886">
    <property type="term" value="C:plasma membrane"/>
    <property type="evidence" value="ECO:0007669"/>
    <property type="project" value="TreeGrafter"/>
</dbReference>
<dbReference type="InterPro" id="IPR013783">
    <property type="entry name" value="Ig-like_fold"/>
</dbReference>
<keyword evidence="3" id="KW-1015">Disulfide bond</keyword>
<dbReference type="Gene3D" id="2.60.120.920">
    <property type="match status" value="1"/>
</dbReference>
<keyword evidence="8" id="KW-1185">Reference proteome</keyword>
<dbReference type="Pfam" id="PF07679">
    <property type="entry name" value="I-set"/>
    <property type="match status" value="1"/>
</dbReference>
<dbReference type="GeneID" id="111110323"/>
<name>A0A8B8BI33_CRAVI</name>
<dbReference type="Pfam" id="PF07177">
    <property type="entry name" value="Neuralized"/>
    <property type="match status" value="1"/>
</dbReference>
<evidence type="ECO:0000313" key="8">
    <source>
        <dbReference type="Proteomes" id="UP000694844"/>
    </source>
</evidence>
<reference evidence="9" key="1">
    <citation type="submission" date="2025-08" db="UniProtKB">
        <authorList>
            <consortium name="RefSeq"/>
        </authorList>
    </citation>
    <scope>IDENTIFICATION</scope>
    <source>
        <tissue evidence="9">Whole sample</tissue>
    </source>
</reference>
<feature type="domain" description="Immunoglobulin" evidence="7">
    <location>
        <begin position="252"/>
        <end position="341"/>
    </location>
</feature>
<evidence type="ECO:0000313" key="9">
    <source>
        <dbReference type="RefSeq" id="XP_022302479.1"/>
    </source>
</evidence>
<dbReference type="InterPro" id="IPR043136">
    <property type="entry name" value="B30.2/SPRY_sf"/>
</dbReference>